<proteinExistence type="predicted"/>
<evidence type="ECO:0000259" key="2">
    <source>
        <dbReference type="PROSITE" id="PS50003"/>
    </source>
</evidence>
<feature type="compositionally biased region" description="Polar residues" evidence="1">
    <location>
        <begin position="780"/>
        <end position="807"/>
    </location>
</feature>
<keyword evidence="4" id="KW-1185">Reference proteome</keyword>
<evidence type="ECO:0000313" key="4">
    <source>
        <dbReference type="Proteomes" id="UP001174909"/>
    </source>
</evidence>
<organism evidence="3 4">
    <name type="scientific">Geodia barretti</name>
    <name type="common">Barrett's horny sponge</name>
    <dbReference type="NCBI Taxonomy" id="519541"/>
    <lineage>
        <taxon>Eukaryota</taxon>
        <taxon>Metazoa</taxon>
        <taxon>Porifera</taxon>
        <taxon>Demospongiae</taxon>
        <taxon>Heteroscleromorpha</taxon>
        <taxon>Tetractinellida</taxon>
        <taxon>Astrophorina</taxon>
        <taxon>Geodiidae</taxon>
        <taxon>Geodia</taxon>
    </lineage>
</organism>
<gene>
    <name evidence="3" type="ORF">GBAR_LOCUS16677</name>
</gene>
<dbReference type="EMBL" id="CASHTH010002396">
    <property type="protein sequence ID" value="CAI8029349.1"/>
    <property type="molecule type" value="Genomic_DNA"/>
</dbReference>
<dbReference type="InterPro" id="IPR002404">
    <property type="entry name" value="IRS_PTB"/>
</dbReference>
<dbReference type="Proteomes" id="UP001174909">
    <property type="component" value="Unassembled WGS sequence"/>
</dbReference>
<dbReference type="Gene3D" id="2.30.29.30">
    <property type="entry name" value="Pleckstrin-homology domain (PH domain)/Phosphotyrosine-binding domain (PTB)"/>
    <property type="match status" value="2"/>
</dbReference>
<feature type="region of interest" description="Disordered" evidence="1">
    <location>
        <begin position="544"/>
        <end position="596"/>
    </location>
</feature>
<dbReference type="SUPFAM" id="SSF50729">
    <property type="entry name" value="PH domain-like"/>
    <property type="match status" value="2"/>
</dbReference>
<dbReference type="SMART" id="SM01244">
    <property type="entry name" value="IRS"/>
    <property type="match status" value="1"/>
</dbReference>
<reference evidence="3" key="1">
    <citation type="submission" date="2023-03" db="EMBL/GenBank/DDBJ databases">
        <authorList>
            <person name="Steffen K."/>
            <person name="Cardenas P."/>
        </authorList>
    </citation>
    <scope>NUCLEOTIDE SEQUENCE</scope>
</reference>
<sequence length="951" mass="102882">MDFREKILREGTLKHRQTGTLARWKNRYVVFKISGGGRLQFMIHKDCPPSPANEVKEIPIEEFGGIESAAKVDSEKHVFSIITTSVTDSFSTDGVEDLAEWTSLLQEYLGKELTFGIVIPQRHGQLKSGRGVLRIRNTGFTITTSDSPPRCMGTWQITHIRKFGGSSSFKFQTGSKCPTGEMLYTIKTDDNDRVKSLFNDLSQHKPIFSDDRVGRRMTLERNHTHHSPYRQSPSRLSLQSTSGGAGRDREGSDSAFQSSTLSPTYENKEAICEAAMKLGKPLPLPPNRRNSANDDCTPSLAGHAQRQGPGNNNPAPLSPALAKVDEQRLYQNIPGRSGSAPHSPTKLHRSGPGGTRYPIPPSEPVPDGYYNVSPPLALKKYPSTNSSSPPRLSPEDDTFFSEFAPVPPPPIKTVSSSTSDSYSDAYFRLPLQQRPMMMIEGENLVVHRTPNGGHVGGEGEMGKGGGREEAALYQNLDFMSKRGSDSITTANVYMEDTDSAPVHSRVHSGTVGHPLPIIPALDSLSEVVHNYTNVEFALEAAQGRGGGARIGGTSKPLARAGDVRRKVSAPPLSRDRSGAMSYKDSSPSCDATATPVTMTTSTTTNAVTSNLALSLHPKLKPSLSSYDLKEVGGKQEANRSDLLPEYYNLFVPRLPANRGRGEGEGGHEGKSRRIHATLSSFQSPSFATAAGSKSIGRSGGGGVANGQVTRTQSTDVADSTPRKPEKSSDKEEGDDDDDKVLVNPDTVGYATVDSQMHGRTVPVSSAASLAPRYDHLELVRTSSGSQSTRFSPTASPSPENLSRSNTPRPQPLYDQLSAKEMTPPTGEKMEESVGGANTTKRGGKVSIPYERKIGVLGHSHTYEYIEVMLRGGGGTVGMEVVEFLDPIPPVACVTIPIRGDVSPVPLLSVLQLMSTPRSGRISLRRSKTPRPFLAPLRRNLVASHSHFSRCH</sequence>
<feature type="region of interest" description="Disordered" evidence="1">
    <location>
        <begin position="679"/>
        <end position="743"/>
    </location>
</feature>
<dbReference type="InterPro" id="IPR001849">
    <property type="entry name" value="PH_domain"/>
</dbReference>
<feature type="region of interest" description="Disordered" evidence="1">
    <location>
        <begin position="332"/>
        <end position="420"/>
    </location>
</feature>
<feature type="compositionally biased region" description="Polar residues" evidence="1">
    <location>
        <begin position="254"/>
        <end position="263"/>
    </location>
</feature>
<evidence type="ECO:0000313" key="3">
    <source>
        <dbReference type="EMBL" id="CAI8029349.1"/>
    </source>
</evidence>
<name>A0AA35WQT7_GEOBA</name>
<accession>A0AA35WQT7</accession>
<feature type="compositionally biased region" description="Polar residues" evidence="1">
    <location>
        <begin position="229"/>
        <end position="242"/>
    </location>
</feature>
<dbReference type="InterPro" id="IPR011993">
    <property type="entry name" value="PH-like_dom_sf"/>
</dbReference>
<dbReference type="CDD" id="cd00821">
    <property type="entry name" value="PH"/>
    <property type="match status" value="1"/>
</dbReference>
<dbReference type="GO" id="GO:0019901">
    <property type="term" value="F:protein kinase binding"/>
    <property type="evidence" value="ECO:0007669"/>
    <property type="project" value="InterPro"/>
</dbReference>
<dbReference type="InterPro" id="IPR037746">
    <property type="entry name" value="Dok-7"/>
</dbReference>
<dbReference type="GO" id="GO:0007528">
    <property type="term" value="P:neuromuscular junction development"/>
    <property type="evidence" value="ECO:0007669"/>
    <property type="project" value="TreeGrafter"/>
</dbReference>
<dbReference type="PANTHER" id="PTHR21636:SF2">
    <property type="entry name" value="PROTEIN DOK-7"/>
    <property type="match status" value="1"/>
</dbReference>
<feature type="compositionally biased region" description="Basic and acidic residues" evidence="1">
    <location>
        <begin position="720"/>
        <end position="730"/>
    </location>
</feature>
<dbReference type="SMART" id="SM00233">
    <property type="entry name" value="PH"/>
    <property type="match status" value="1"/>
</dbReference>
<evidence type="ECO:0000256" key="1">
    <source>
        <dbReference type="SAM" id="MobiDB-lite"/>
    </source>
</evidence>
<feature type="region of interest" description="Disordered" evidence="1">
    <location>
        <begin position="280"/>
        <end position="319"/>
    </location>
</feature>
<comment type="caution">
    <text evidence="3">The sequence shown here is derived from an EMBL/GenBank/DDBJ whole genome shotgun (WGS) entry which is preliminary data.</text>
</comment>
<feature type="domain" description="PH" evidence="2">
    <location>
        <begin position="6"/>
        <end position="110"/>
    </location>
</feature>
<dbReference type="PANTHER" id="PTHR21636">
    <property type="entry name" value="PROTEIN DOK-7"/>
    <property type="match status" value="1"/>
</dbReference>
<feature type="region of interest" description="Disordered" evidence="1">
    <location>
        <begin position="779"/>
        <end position="841"/>
    </location>
</feature>
<feature type="region of interest" description="Disordered" evidence="1">
    <location>
        <begin position="222"/>
        <end position="263"/>
    </location>
</feature>
<protein>
    <submittedName>
        <fullName evidence="3">Protein Dok-7</fullName>
    </submittedName>
</protein>
<dbReference type="Pfam" id="PF02174">
    <property type="entry name" value="IRS"/>
    <property type="match status" value="1"/>
</dbReference>
<dbReference type="PROSITE" id="PS50003">
    <property type="entry name" value="PH_DOMAIN"/>
    <property type="match status" value="1"/>
</dbReference>
<dbReference type="AlphaFoldDB" id="A0AA35WQT7"/>
<feature type="compositionally biased region" description="Polar residues" evidence="1">
    <location>
        <begin position="707"/>
        <end position="717"/>
    </location>
</feature>